<evidence type="ECO:0000313" key="9">
    <source>
        <dbReference type="EMBL" id="CAF1352573.1"/>
    </source>
</evidence>
<keyword evidence="11" id="KW-1185">Reference proteome</keyword>
<name>A0A816AWE8_9BILA</name>
<evidence type="ECO:0000256" key="5">
    <source>
        <dbReference type="ARBA" id="ARBA00022989"/>
    </source>
</evidence>
<comment type="similarity">
    <text evidence="2 7">Belongs to the major facilitator superfamily. Proton-dependent oligopeptide transporter (POT/PTR) (TC 2.A.17) family.</text>
</comment>
<evidence type="ECO:0000313" key="11">
    <source>
        <dbReference type="Proteomes" id="UP000663870"/>
    </source>
</evidence>
<keyword evidence="7" id="KW-0813">Transport</keyword>
<dbReference type="Pfam" id="PF00854">
    <property type="entry name" value="PTR2"/>
    <property type="match status" value="1"/>
</dbReference>
<feature type="transmembrane region" description="Helical" evidence="8">
    <location>
        <begin position="155"/>
        <end position="175"/>
    </location>
</feature>
<keyword evidence="4" id="KW-0571">Peptide transport</keyword>
<dbReference type="GO" id="GO:0006857">
    <property type="term" value="P:oligopeptide transport"/>
    <property type="evidence" value="ECO:0007669"/>
    <property type="project" value="InterPro"/>
</dbReference>
<dbReference type="Proteomes" id="UP000663854">
    <property type="component" value="Unassembled WGS sequence"/>
</dbReference>
<gene>
    <name evidence="10" type="ORF">JXQ802_LOCUS48489</name>
    <name evidence="9" type="ORF">PYM288_LOCUS32470</name>
</gene>
<evidence type="ECO:0000256" key="8">
    <source>
        <dbReference type="SAM" id="Phobius"/>
    </source>
</evidence>
<dbReference type="Gene3D" id="1.20.1250.20">
    <property type="entry name" value="MFS general substrate transporter like domains"/>
    <property type="match status" value="1"/>
</dbReference>
<evidence type="ECO:0000256" key="6">
    <source>
        <dbReference type="ARBA" id="ARBA00023136"/>
    </source>
</evidence>
<dbReference type="Proteomes" id="UP000663870">
    <property type="component" value="Unassembled WGS sequence"/>
</dbReference>
<comment type="subcellular location">
    <subcellularLocation>
        <location evidence="1 7">Membrane</location>
        <topology evidence="1 7">Multi-pass membrane protein</topology>
    </subcellularLocation>
</comment>
<accession>A0A816AWE8</accession>
<keyword evidence="3 7" id="KW-0812">Transmembrane</keyword>
<evidence type="ECO:0000256" key="2">
    <source>
        <dbReference type="ARBA" id="ARBA00005982"/>
    </source>
</evidence>
<dbReference type="PANTHER" id="PTHR11654">
    <property type="entry name" value="OLIGOPEPTIDE TRANSPORTER-RELATED"/>
    <property type="match status" value="1"/>
</dbReference>
<keyword evidence="4" id="KW-0653">Protein transport</keyword>
<evidence type="ECO:0000256" key="4">
    <source>
        <dbReference type="ARBA" id="ARBA00022856"/>
    </source>
</evidence>
<dbReference type="PROSITE" id="PS01023">
    <property type="entry name" value="PTR2_2"/>
    <property type="match status" value="1"/>
</dbReference>
<feature type="transmembrane region" description="Helical" evidence="8">
    <location>
        <begin position="102"/>
        <end position="123"/>
    </location>
</feature>
<dbReference type="GO" id="GO:0016020">
    <property type="term" value="C:membrane"/>
    <property type="evidence" value="ECO:0007669"/>
    <property type="project" value="UniProtKB-SubCell"/>
</dbReference>
<dbReference type="AlphaFoldDB" id="A0A816AWE8"/>
<feature type="transmembrane region" description="Helical" evidence="8">
    <location>
        <begin position="408"/>
        <end position="428"/>
    </location>
</feature>
<feature type="transmembrane region" description="Helical" evidence="8">
    <location>
        <begin position="129"/>
        <end position="148"/>
    </location>
</feature>
<keyword evidence="5 8" id="KW-1133">Transmembrane helix</keyword>
<evidence type="ECO:0000256" key="1">
    <source>
        <dbReference type="ARBA" id="ARBA00004141"/>
    </source>
</evidence>
<keyword evidence="6 8" id="KW-0472">Membrane</keyword>
<dbReference type="InterPro" id="IPR000109">
    <property type="entry name" value="POT_fam"/>
</dbReference>
<organism evidence="10 11">
    <name type="scientific">Rotaria sordida</name>
    <dbReference type="NCBI Taxonomy" id="392033"/>
    <lineage>
        <taxon>Eukaryota</taxon>
        <taxon>Metazoa</taxon>
        <taxon>Spiralia</taxon>
        <taxon>Gnathifera</taxon>
        <taxon>Rotifera</taxon>
        <taxon>Eurotatoria</taxon>
        <taxon>Bdelloidea</taxon>
        <taxon>Philodinida</taxon>
        <taxon>Philodinidae</taxon>
        <taxon>Rotaria</taxon>
    </lineage>
</organism>
<evidence type="ECO:0000256" key="7">
    <source>
        <dbReference type="RuleBase" id="RU003755"/>
    </source>
</evidence>
<dbReference type="InterPro" id="IPR036259">
    <property type="entry name" value="MFS_trans_sf"/>
</dbReference>
<feature type="transmembrane region" description="Helical" evidence="8">
    <location>
        <begin position="375"/>
        <end position="396"/>
    </location>
</feature>
<dbReference type="GO" id="GO:0022857">
    <property type="term" value="F:transmembrane transporter activity"/>
    <property type="evidence" value="ECO:0007669"/>
    <property type="project" value="InterPro"/>
</dbReference>
<sequence>MSITEDIEVSTVGAVEPKIIEQPDDFNEPEPTAEELSTLEHISDHIPLAAWLIVVCEFCERFAFYGLSGLWQNYIQFPLPTKNETQPGALDRGQQTATALTMFFRFFAYITPIAGAILADQLWGKYKTIMISCAIYMIGLVVLLLTSIPPAIDKGIAFPGLIVAMIIIGTGTGGVKSNVSPLMAEQYSRTKPIITVIKGKRKIIDPSVTMQSMFNWFYWAINIGALSLIATTNIEKYHSFWLAYLLPTVVFIGSIIVLAIGRGRYVQKSPSGSLLVRAARVTMTAIQRRWKFGKQPDRRDLLDYAKDMSSPTDQDGEQTTTESSNNQFIDDLKKAIKACRVFAFYPFYWICYNQFGANLVSQAAQMNVGPLPNDILQNIDPLVLVIFIPIFDKLIYPGLRRFKINFPAIRRISCGFFCVSLGMAWSAFVQHQIYSTPPNYNYVPKPCSASSNNPNLFPQNLTNYYTNVFNPNVNA</sequence>
<dbReference type="EMBL" id="CAJNOL010005279">
    <property type="protein sequence ID" value="CAF1602650.1"/>
    <property type="molecule type" value="Genomic_DNA"/>
</dbReference>
<protein>
    <submittedName>
        <fullName evidence="10">Uncharacterized protein</fullName>
    </submittedName>
</protein>
<feature type="transmembrane region" description="Helical" evidence="8">
    <location>
        <begin position="241"/>
        <end position="261"/>
    </location>
</feature>
<feature type="transmembrane region" description="Helical" evidence="8">
    <location>
        <begin position="216"/>
        <end position="234"/>
    </location>
</feature>
<evidence type="ECO:0000256" key="3">
    <source>
        <dbReference type="ARBA" id="ARBA00022692"/>
    </source>
</evidence>
<dbReference type="InterPro" id="IPR018456">
    <property type="entry name" value="PTR2_symporter_CS"/>
</dbReference>
<proteinExistence type="inferred from homology"/>
<evidence type="ECO:0000313" key="10">
    <source>
        <dbReference type="EMBL" id="CAF1602650.1"/>
    </source>
</evidence>
<reference evidence="10" key="1">
    <citation type="submission" date="2021-02" db="EMBL/GenBank/DDBJ databases">
        <authorList>
            <person name="Nowell W R."/>
        </authorList>
    </citation>
    <scope>NUCLEOTIDE SEQUENCE</scope>
</reference>
<comment type="caution">
    <text evidence="10">The sequence shown here is derived from an EMBL/GenBank/DDBJ whole genome shotgun (WGS) entry which is preliminary data.</text>
</comment>
<dbReference type="SUPFAM" id="SSF103473">
    <property type="entry name" value="MFS general substrate transporter"/>
    <property type="match status" value="1"/>
</dbReference>
<dbReference type="EMBL" id="CAJNOH010003900">
    <property type="protein sequence ID" value="CAF1352573.1"/>
    <property type="molecule type" value="Genomic_DNA"/>
</dbReference>